<protein>
    <submittedName>
        <fullName evidence="1">Uncharacterized protein</fullName>
    </submittedName>
</protein>
<accession>A0A3R9GP51</accession>
<sequence>MLNKKKLQELEDEHALKMREFDRAETDLDTYYYKFDRETNKLLEAISYACREVPLTAVQPYIFQIEDNLDQYHQQYKRRIDDVLEARYQENRRFQNKLDEVSK</sequence>
<proteinExistence type="predicted"/>
<comment type="caution">
    <text evidence="1">The sequence shown here is derived from an EMBL/GenBank/DDBJ whole genome shotgun (WGS) entry which is preliminary data.</text>
</comment>
<name>A0A3R9GP51_STRSA</name>
<evidence type="ECO:0000313" key="2">
    <source>
        <dbReference type="Proteomes" id="UP000269317"/>
    </source>
</evidence>
<dbReference type="Proteomes" id="UP000269317">
    <property type="component" value="Unassembled WGS sequence"/>
</dbReference>
<evidence type="ECO:0000313" key="1">
    <source>
        <dbReference type="EMBL" id="RSI10271.1"/>
    </source>
</evidence>
<reference evidence="1 2" key="1">
    <citation type="submission" date="2018-11" db="EMBL/GenBank/DDBJ databases">
        <title>Species Designations Belie Phenotypic and Genotypic Heterogeneity in Oral Streptococci.</title>
        <authorList>
            <person name="Velsko I."/>
        </authorList>
    </citation>
    <scope>NUCLEOTIDE SEQUENCE [LARGE SCALE GENOMIC DNA]</scope>
    <source>
        <strain evidence="1 2">KLC03</strain>
    </source>
</reference>
<dbReference type="EMBL" id="RJML01000005">
    <property type="protein sequence ID" value="RSI10271.1"/>
    <property type="molecule type" value="Genomic_DNA"/>
</dbReference>
<organism evidence="1 2">
    <name type="scientific">Streptococcus sanguinis</name>
    <dbReference type="NCBI Taxonomy" id="1305"/>
    <lineage>
        <taxon>Bacteria</taxon>
        <taxon>Bacillati</taxon>
        <taxon>Bacillota</taxon>
        <taxon>Bacilli</taxon>
        <taxon>Lactobacillales</taxon>
        <taxon>Streptococcaceae</taxon>
        <taxon>Streptococcus</taxon>
    </lineage>
</organism>
<gene>
    <name evidence="1" type="ORF">D8887_07465</name>
</gene>
<dbReference type="RefSeq" id="WP_125341314.1">
    <property type="nucleotide sequence ID" value="NZ_CP076614.1"/>
</dbReference>
<dbReference type="AlphaFoldDB" id="A0A3R9GP51"/>